<evidence type="ECO:0000256" key="1">
    <source>
        <dbReference type="SAM" id="MobiDB-lite"/>
    </source>
</evidence>
<accession>W8KG88</accession>
<evidence type="ECO:0000256" key="2">
    <source>
        <dbReference type="SAM" id="Phobius"/>
    </source>
</evidence>
<dbReference type="SUPFAM" id="SSF110997">
    <property type="entry name" value="Sporulation related repeat"/>
    <property type="match status" value="1"/>
</dbReference>
<dbReference type="InterPro" id="IPR052521">
    <property type="entry name" value="Cell_div_SPOR-domain"/>
</dbReference>
<dbReference type="GO" id="GO:0032506">
    <property type="term" value="P:cytokinetic process"/>
    <property type="evidence" value="ECO:0007669"/>
    <property type="project" value="TreeGrafter"/>
</dbReference>
<dbReference type="GO" id="GO:0032153">
    <property type="term" value="C:cell division site"/>
    <property type="evidence" value="ECO:0007669"/>
    <property type="project" value="TreeGrafter"/>
</dbReference>
<feature type="domain" description="SPOR" evidence="3">
    <location>
        <begin position="114"/>
        <end position="193"/>
    </location>
</feature>
<dbReference type="HOGENOM" id="CLU_068683_2_1_6"/>
<protein>
    <submittedName>
        <fullName evidence="4">Sporulation protein</fullName>
    </submittedName>
</protein>
<organism evidence="4 5">
    <name type="scientific">Ectothiorhodospira haloalkaliphila</name>
    <dbReference type="NCBI Taxonomy" id="421628"/>
    <lineage>
        <taxon>Bacteria</taxon>
        <taxon>Pseudomonadati</taxon>
        <taxon>Pseudomonadota</taxon>
        <taxon>Gammaproteobacteria</taxon>
        <taxon>Chromatiales</taxon>
        <taxon>Ectothiorhodospiraceae</taxon>
        <taxon>Ectothiorhodospira</taxon>
    </lineage>
</organism>
<dbReference type="Proteomes" id="UP000019442">
    <property type="component" value="Chromosome"/>
</dbReference>
<evidence type="ECO:0000259" key="3">
    <source>
        <dbReference type="PROSITE" id="PS51724"/>
    </source>
</evidence>
<dbReference type="Pfam" id="PF05036">
    <property type="entry name" value="SPOR"/>
    <property type="match status" value="1"/>
</dbReference>
<name>W8KG88_9GAMM</name>
<sequence length="194" mass="20612">MEAPLKQRLLGATVLVALAVIFLPMLLDGSGREARLDTTQAIPPEPVFDRPTTAAAPRGDATVAPDVSTPRMLQAPAPGSAREPQARPLPDNAASQPAPSAESRPPARPQPGSTPVAGGWVVQVGSFSQESNARAEAERLRQAGFPAFVERTEAEGRSLFRVKVGPELERRAAQALKARLEREQELPGIVVTHP</sequence>
<evidence type="ECO:0000313" key="4">
    <source>
        <dbReference type="EMBL" id="AHK78794.1"/>
    </source>
</evidence>
<dbReference type="InterPro" id="IPR036680">
    <property type="entry name" value="SPOR-like_sf"/>
</dbReference>
<gene>
    <name evidence="4" type="ORF">M911_05985</name>
</gene>
<dbReference type="InterPro" id="IPR007730">
    <property type="entry name" value="SPOR-like_dom"/>
</dbReference>
<proteinExistence type="predicted"/>
<evidence type="ECO:0000313" key="5">
    <source>
        <dbReference type="Proteomes" id="UP000019442"/>
    </source>
</evidence>
<dbReference type="PROSITE" id="PS51724">
    <property type="entry name" value="SPOR"/>
    <property type="match status" value="1"/>
</dbReference>
<feature type="region of interest" description="Disordered" evidence="1">
    <location>
        <begin position="39"/>
        <end position="119"/>
    </location>
</feature>
<dbReference type="RefSeq" id="WP_025281189.1">
    <property type="nucleotide sequence ID" value="NZ_CP007268.1"/>
</dbReference>
<dbReference type="PATRIC" id="fig|1354791.3.peg.1633"/>
<dbReference type="PANTHER" id="PTHR38687">
    <property type="entry name" value="CELL DIVISION PROTEIN DEDD-RELATED"/>
    <property type="match status" value="1"/>
</dbReference>
<keyword evidence="2" id="KW-1133">Transmembrane helix</keyword>
<dbReference type="GO" id="GO:0042834">
    <property type="term" value="F:peptidoglycan binding"/>
    <property type="evidence" value="ECO:0007669"/>
    <property type="project" value="InterPro"/>
</dbReference>
<feature type="compositionally biased region" description="Low complexity" evidence="1">
    <location>
        <begin position="93"/>
        <end position="104"/>
    </location>
</feature>
<keyword evidence="2" id="KW-0812">Transmembrane</keyword>
<dbReference type="EMBL" id="CP007268">
    <property type="protein sequence ID" value="AHK78794.1"/>
    <property type="molecule type" value="Genomic_DNA"/>
</dbReference>
<reference evidence="4 5" key="1">
    <citation type="journal article" date="2014" name="J Genomics">
        <title>Draft Genome Sequence of the Extremely Halophilic Phototrophic Purple Sulfur Bacterium Halorhodospira halochloris.</title>
        <authorList>
            <person name="Singh K.S."/>
            <person name="Kirksey J."/>
            <person name="Hoff W.D."/>
            <person name="Deole R."/>
        </authorList>
    </citation>
    <scope>NUCLEOTIDE SEQUENCE [LARGE SCALE GENOMIC DNA]</scope>
    <source>
        <strain evidence="4 5">A</strain>
    </source>
</reference>
<dbReference type="KEGG" id="hhc:M911_05985"/>
<dbReference type="Gene3D" id="3.30.70.1070">
    <property type="entry name" value="Sporulation related repeat"/>
    <property type="match status" value="1"/>
</dbReference>
<keyword evidence="2" id="KW-0472">Membrane</keyword>
<dbReference type="AlphaFoldDB" id="W8KG88"/>
<feature type="transmembrane region" description="Helical" evidence="2">
    <location>
        <begin position="9"/>
        <end position="27"/>
    </location>
</feature>
<keyword evidence="5" id="KW-1185">Reference proteome</keyword>
<dbReference type="PANTHER" id="PTHR38687:SF1">
    <property type="entry name" value="CELL DIVISION PROTEIN DEDD"/>
    <property type="match status" value="1"/>
</dbReference>
<reference evidence="5" key="2">
    <citation type="submission" date="2014-02" db="EMBL/GenBank/DDBJ databases">
        <title>Draft Genome Sequence of extremely halophilic bacteria Halorhodospira halochloris.</title>
        <authorList>
            <person name="Singh K.S."/>
        </authorList>
    </citation>
    <scope>NUCLEOTIDE SEQUENCE [LARGE SCALE GENOMIC DNA]</scope>
    <source>
        <strain evidence="5">A</strain>
    </source>
</reference>
<dbReference type="GO" id="GO:0030428">
    <property type="term" value="C:cell septum"/>
    <property type="evidence" value="ECO:0007669"/>
    <property type="project" value="TreeGrafter"/>
</dbReference>